<evidence type="ECO:0000259" key="1">
    <source>
        <dbReference type="Pfam" id="PF25545"/>
    </source>
</evidence>
<dbReference type="EMBL" id="JAUEPP010000005">
    <property type="protein sequence ID" value="KAK3342290.1"/>
    <property type="molecule type" value="Genomic_DNA"/>
</dbReference>
<keyword evidence="3" id="KW-1185">Reference proteome</keyword>
<comment type="caution">
    <text evidence="2">The sequence shown here is derived from an EMBL/GenBank/DDBJ whole genome shotgun (WGS) entry which is preliminary data.</text>
</comment>
<gene>
    <name evidence="2" type="ORF">B0H65DRAFT_558613</name>
</gene>
<dbReference type="InterPro" id="IPR057684">
    <property type="entry name" value="DUF7924"/>
</dbReference>
<accession>A0AAE0JCE7</accession>
<dbReference type="AlphaFoldDB" id="A0AAE0JCE7"/>
<name>A0AAE0JCE7_9PEZI</name>
<dbReference type="Pfam" id="PF25545">
    <property type="entry name" value="DUF7924"/>
    <property type="match status" value="1"/>
</dbReference>
<evidence type="ECO:0000313" key="3">
    <source>
        <dbReference type="Proteomes" id="UP001278500"/>
    </source>
</evidence>
<proteinExistence type="predicted"/>
<organism evidence="2 3">
    <name type="scientific">Neurospora tetraspora</name>
    <dbReference type="NCBI Taxonomy" id="94610"/>
    <lineage>
        <taxon>Eukaryota</taxon>
        <taxon>Fungi</taxon>
        <taxon>Dikarya</taxon>
        <taxon>Ascomycota</taxon>
        <taxon>Pezizomycotina</taxon>
        <taxon>Sordariomycetes</taxon>
        <taxon>Sordariomycetidae</taxon>
        <taxon>Sordariales</taxon>
        <taxon>Sordariaceae</taxon>
        <taxon>Neurospora</taxon>
    </lineage>
</organism>
<feature type="domain" description="DUF7924" evidence="1">
    <location>
        <begin position="164"/>
        <end position="299"/>
    </location>
</feature>
<dbReference type="RefSeq" id="XP_062680083.1">
    <property type="nucleotide sequence ID" value="XM_062830109.1"/>
</dbReference>
<sequence length="340" mass="38012">MVFVLEVRTADLARFARHGGPDLRHLRGYTEPEGAVHIMASPSTATRVKIEPAKTPAYNVAFEQLMIDYSAYPVFHYFPDNPDATIPEPNNLEEEREVLSKRRPSLDSFTEREFQVFRRNNDAATTKAIVDRTVVLFIAGMSDIPSGGKLLFSNLEAIAQNVIKPAPDFFDGAHLMAIHKKIRSANEDGNLSKLIIPTNDVDTPVLPNFFMEIKSPTANARVAQRQAMHVGAIGARAMQAVMNYGKEEPSYDGNAYTFSSTYCDGRLKLFAHHVAPPTAPGGRPKYYMTLVDSWSLDDSIDSFRKGVTAFRNARDRARWHRDNFIQAANARAHHCTSIIE</sequence>
<evidence type="ECO:0000313" key="2">
    <source>
        <dbReference type="EMBL" id="KAK3342290.1"/>
    </source>
</evidence>
<reference evidence="2" key="1">
    <citation type="journal article" date="2023" name="Mol. Phylogenet. Evol.">
        <title>Genome-scale phylogeny and comparative genomics of the fungal order Sordariales.</title>
        <authorList>
            <person name="Hensen N."/>
            <person name="Bonometti L."/>
            <person name="Westerberg I."/>
            <person name="Brannstrom I.O."/>
            <person name="Guillou S."/>
            <person name="Cros-Aarteil S."/>
            <person name="Calhoun S."/>
            <person name="Haridas S."/>
            <person name="Kuo A."/>
            <person name="Mondo S."/>
            <person name="Pangilinan J."/>
            <person name="Riley R."/>
            <person name="LaButti K."/>
            <person name="Andreopoulos B."/>
            <person name="Lipzen A."/>
            <person name="Chen C."/>
            <person name="Yan M."/>
            <person name="Daum C."/>
            <person name="Ng V."/>
            <person name="Clum A."/>
            <person name="Steindorff A."/>
            <person name="Ohm R.A."/>
            <person name="Martin F."/>
            <person name="Silar P."/>
            <person name="Natvig D.O."/>
            <person name="Lalanne C."/>
            <person name="Gautier V."/>
            <person name="Ament-Velasquez S.L."/>
            <person name="Kruys A."/>
            <person name="Hutchinson M.I."/>
            <person name="Powell A.J."/>
            <person name="Barry K."/>
            <person name="Miller A.N."/>
            <person name="Grigoriev I.V."/>
            <person name="Debuchy R."/>
            <person name="Gladieux P."/>
            <person name="Hiltunen Thoren M."/>
            <person name="Johannesson H."/>
        </authorList>
    </citation>
    <scope>NUCLEOTIDE SEQUENCE</scope>
    <source>
        <strain evidence="2">CBS 560.94</strain>
    </source>
</reference>
<dbReference type="Proteomes" id="UP001278500">
    <property type="component" value="Unassembled WGS sequence"/>
</dbReference>
<dbReference type="GeneID" id="87867263"/>
<reference evidence="2" key="2">
    <citation type="submission" date="2023-06" db="EMBL/GenBank/DDBJ databases">
        <authorList>
            <consortium name="Lawrence Berkeley National Laboratory"/>
            <person name="Haridas S."/>
            <person name="Hensen N."/>
            <person name="Bonometti L."/>
            <person name="Westerberg I."/>
            <person name="Brannstrom I.O."/>
            <person name="Guillou S."/>
            <person name="Cros-Aarteil S."/>
            <person name="Calhoun S."/>
            <person name="Kuo A."/>
            <person name="Mondo S."/>
            <person name="Pangilinan J."/>
            <person name="Riley R."/>
            <person name="Labutti K."/>
            <person name="Andreopoulos B."/>
            <person name="Lipzen A."/>
            <person name="Chen C."/>
            <person name="Yanf M."/>
            <person name="Daum C."/>
            <person name="Ng V."/>
            <person name="Clum A."/>
            <person name="Steindorff A."/>
            <person name="Ohm R."/>
            <person name="Martin F."/>
            <person name="Silar P."/>
            <person name="Natvig D."/>
            <person name="Lalanne C."/>
            <person name="Gautier V."/>
            <person name="Ament-Velasquez S.L."/>
            <person name="Kruys A."/>
            <person name="Hutchinson M.I."/>
            <person name="Powell A.J."/>
            <person name="Barry K."/>
            <person name="Miller A.N."/>
            <person name="Grigoriev I.V."/>
            <person name="Debuchy R."/>
            <person name="Gladieux P."/>
            <person name="Thoren M.H."/>
            <person name="Johannesson H."/>
        </authorList>
    </citation>
    <scope>NUCLEOTIDE SEQUENCE</scope>
    <source>
        <strain evidence="2">CBS 560.94</strain>
    </source>
</reference>
<protein>
    <recommendedName>
        <fullName evidence="1">DUF7924 domain-containing protein</fullName>
    </recommendedName>
</protein>